<feature type="compositionally biased region" description="Low complexity" evidence="1">
    <location>
        <begin position="145"/>
        <end position="156"/>
    </location>
</feature>
<proteinExistence type="predicted"/>
<feature type="compositionally biased region" description="Basic and acidic residues" evidence="1">
    <location>
        <begin position="33"/>
        <end position="43"/>
    </location>
</feature>
<dbReference type="Proteomes" id="UP000314294">
    <property type="component" value="Unassembled WGS sequence"/>
</dbReference>
<sequence length="187" mass="20315">MCFGRILCQISDVPPSATSLKISDLLKTLSERKSSAGRRDVRAARSTPGPGASAGDFRSRAVFPQNLDQLSSCRFERRDWLRESAAASPPSRESQPRPGVPASHTVIFTLLAGKSETLPSGMRPDILSLQAWTRPPSRGAPWTPPESSGPTGPTSEWFFEDLEDLQRKLFLGASKKSGVPRTPCLPV</sequence>
<accession>A0A4Z2HKZ4</accession>
<evidence type="ECO:0000313" key="3">
    <source>
        <dbReference type="Proteomes" id="UP000314294"/>
    </source>
</evidence>
<dbReference type="EMBL" id="SRLO01000217">
    <property type="protein sequence ID" value="TNN66559.1"/>
    <property type="molecule type" value="Genomic_DNA"/>
</dbReference>
<gene>
    <name evidence="2" type="ORF">EYF80_023245</name>
</gene>
<name>A0A4Z2HKZ4_9TELE</name>
<evidence type="ECO:0000256" key="1">
    <source>
        <dbReference type="SAM" id="MobiDB-lite"/>
    </source>
</evidence>
<reference evidence="2 3" key="1">
    <citation type="submission" date="2019-03" db="EMBL/GenBank/DDBJ databases">
        <title>First draft genome of Liparis tanakae, snailfish: a comprehensive survey of snailfish specific genes.</title>
        <authorList>
            <person name="Kim W."/>
            <person name="Song I."/>
            <person name="Jeong J.-H."/>
            <person name="Kim D."/>
            <person name="Kim S."/>
            <person name="Ryu S."/>
            <person name="Song J.Y."/>
            <person name="Lee S.K."/>
        </authorList>
    </citation>
    <scope>NUCLEOTIDE SEQUENCE [LARGE SCALE GENOMIC DNA]</scope>
    <source>
        <tissue evidence="2">Muscle</tissue>
    </source>
</reference>
<feature type="region of interest" description="Disordered" evidence="1">
    <location>
        <begin position="33"/>
        <end position="58"/>
    </location>
</feature>
<evidence type="ECO:0000313" key="2">
    <source>
        <dbReference type="EMBL" id="TNN66559.1"/>
    </source>
</evidence>
<comment type="caution">
    <text evidence="2">The sequence shown here is derived from an EMBL/GenBank/DDBJ whole genome shotgun (WGS) entry which is preliminary data.</text>
</comment>
<dbReference type="OrthoDB" id="8843060at2759"/>
<keyword evidence="3" id="KW-1185">Reference proteome</keyword>
<organism evidence="2 3">
    <name type="scientific">Liparis tanakae</name>
    <name type="common">Tanaka's snailfish</name>
    <dbReference type="NCBI Taxonomy" id="230148"/>
    <lineage>
        <taxon>Eukaryota</taxon>
        <taxon>Metazoa</taxon>
        <taxon>Chordata</taxon>
        <taxon>Craniata</taxon>
        <taxon>Vertebrata</taxon>
        <taxon>Euteleostomi</taxon>
        <taxon>Actinopterygii</taxon>
        <taxon>Neopterygii</taxon>
        <taxon>Teleostei</taxon>
        <taxon>Neoteleostei</taxon>
        <taxon>Acanthomorphata</taxon>
        <taxon>Eupercaria</taxon>
        <taxon>Perciformes</taxon>
        <taxon>Cottioidei</taxon>
        <taxon>Cottales</taxon>
        <taxon>Liparidae</taxon>
        <taxon>Liparis</taxon>
    </lineage>
</organism>
<feature type="region of interest" description="Disordered" evidence="1">
    <location>
        <begin position="132"/>
        <end position="156"/>
    </location>
</feature>
<protein>
    <submittedName>
        <fullName evidence="2">Uncharacterized protein</fullName>
    </submittedName>
</protein>
<dbReference type="AlphaFoldDB" id="A0A4Z2HKZ4"/>